<keyword evidence="9" id="KW-0539">Nucleus</keyword>
<evidence type="ECO:0000256" key="1">
    <source>
        <dbReference type="ARBA" id="ARBA00004123"/>
    </source>
</evidence>
<dbReference type="InterPro" id="IPR049554">
    <property type="entry name" value="DNMT3_ADD_PHD"/>
</dbReference>
<dbReference type="InterPro" id="IPR040552">
    <property type="entry name" value="DNMT3_ADD_GATA1-like"/>
</dbReference>
<dbReference type="PANTHER" id="PTHR23068">
    <property type="entry name" value="DNA CYTOSINE-5- -METHYLTRANSFERASE 3-RELATED"/>
    <property type="match status" value="1"/>
</dbReference>
<evidence type="ECO:0000313" key="13">
    <source>
        <dbReference type="Proteomes" id="UP001353858"/>
    </source>
</evidence>
<evidence type="ECO:0000256" key="10">
    <source>
        <dbReference type="PROSITE-ProRule" id="PRU01016"/>
    </source>
</evidence>
<dbReference type="InterPro" id="IPR011011">
    <property type="entry name" value="Znf_FYVE_PHD"/>
</dbReference>
<evidence type="ECO:0000313" key="12">
    <source>
        <dbReference type="EMBL" id="KAK4871726.1"/>
    </source>
</evidence>
<evidence type="ECO:0000256" key="3">
    <source>
        <dbReference type="ARBA" id="ARBA00022603"/>
    </source>
</evidence>
<dbReference type="PROSITE" id="PS51533">
    <property type="entry name" value="ADD"/>
    <property type="match status" value="1"/>
</dbReference>
<evidence type="ECO:0000256" key="7">
    <source>
        <dbReference type="ARBA" id="ARBA00022771"/>
    </source>
</evidence>
<dbReference type="SMART" id="SM00249">
    <property type="entry name" value="PHD"/>
    <property type="match status" value="1"/>
</dbReference>
<proteinExistence type="inferred from homology"/>
<dbReference type="Pfam" id="PF21255">
    <property type="entry name" value="DNMT3_ADD_GATA1-like"/>
    <property type="match status" value="1"/>
</dbReference>
<evidence type="ECO:0000256" key="9">
    <source>
        <dbReference type="ARBA" id="ARBA00023242"/>
    </source>
</evidence>
<dbReference type="GO" id="GO:0032259">
    <property type="term" value="P:methylation"/>
    <property type="evidence" value="ECO:0007669"/>
    <property type="project" value="UniProtKB-KW"/>
</dbReference>
<dbReference type="EC" id="2.1.1.37" evidence="2"/>
<dbReference type="InterPro" id="IPR001965">
    <property type="entry name" value="Znf_PHD"/>
</dbReference>
<feature type="domain" description="PHD-type" evidence="11">
    <location>
        <begin position="52"/>
        <end position="185"/>
    </location>
</feature>
<keyword evidence="3 10" id="KW-0489">Methyltransferase</keyword>
<dbReference type="InterPro" id="IPR025766">
    <property type="entry name" value="ADD"/>
</dbReference>
<name>A0AAN7S5V4_9COLE</name>
<keyword evidence="7" id="KW-0863">Zinc-finger</keyword>
<keyword evidence="6" id="KW-0479">Metal-binding</keyword>
<dbReference type="Pfam" id="PF00145">
    <property type="entry name" value="DNA_methylase"/>
    <property type="match status" value="1"/>
</dbReference>
<dbReference type="GO" id="GO:0005634">
    <property type="term" value="C:nucleus"/>
    <property type="evidence" value="ECO:0007669"/>
    <property type="project" value="UniProtKB-SubCell"/>
</dbReference>
<dbReference type="InterPro" id="IPR013083">
    <property type="entry name" value="Znf_RING/FYVE/PHD"/>
</dbReference>
<dbReference type="Gene3D" id="3.40.50.150">
    <property type="entry name" value="Vaccinia Virus protein VP39"/>
    <property type="match status" value="1"/>
</dbReference>
<dbReference type="InterPro" id="IPR001525">
    <property type="entry name" value="C5_MeTfrase"/>
</dbReference>
<evidence type="ECO:0000256" key="8">
    <source>
        <dbReference type="ARBA" id="ARBA00022833"/>
    </source>
</evidence>
<keyword evidence="13" id="KW-1185">Reference proteome</keyword>
<dbReference type="Pfam" id="PF17980">
    <property type="entry name" value="ADD_DNMT3"/>
    <property type="match status" value="1"/>
</dbReference>
<protein>
    <recommendedName>
        <fullName evidence="2">DNA (cytosine-5-)-methyltransferase</fullName>
        <ecNumber evidence="2">2.1.1.37</ecNumber>
    </recommendedName>
</protein>
<evidence type="ECO:0000256" key="4">
    <source>
        <dbReference type="ARBA" id="ARBA00022679"/>
    </source>
</evidence>
<dbReference type="GO" id="GO:0003886">
    <property type="term" value="F:DNA (cytosine-5-)-methyltransferase activity"/>
    <property type="evidence" value="ECO:0007669"/>
    <property type="project" value="UniProtKB-EC"/>
</dbReference>
<dbReference type="Gene3D" id="3.30.40.10">
    <property type="entry name" value="Zinc/RING finger domain, C3HC4 (zinc finger)"/>
    <property type="match status" value="1"/>
</dbReference>
<dbReference type="CDD" id="cd11725">
    <property type="entry name" value="ADDz_Dnmt3"/>
    <property type="match status" value="1"/>
</dbReference>
<dbReference type="AlphaFoldDB" id="A0AAN7S5V4"/>
<feature type="active site" evidence="10">
    <location>
        <position position="277"/>
    </location>
</feature>
<keyword evidence="8" id="KW-0862">Zinc</keyword>
<sequence>MDERWTIGVVEALRKLCRNGPECINYNLRSLETKSLVKCPDPNNTNNWIIEEKLETSEILSQVCLACYTTNGVDCEHPLFKGNVCRKCLGRLKSTMVVKGDDGLHYFCAVCGTLGLIVLCDNDNCGRAYCFQCISDLTANNTWDILLTTEEWLCFLCEDSSVIRIIYGRDDYSTRIHQLYTPERLQLVEPPSEPLPSETKLRVLSLFDGISTGFYSLQKLKIPIQAYYASEIDIAALNISKLNFGDQIIQMGDVISITDEIIKQISPIHLLIGGSPCNDLSLANPTRKGLFDGEGSGILFFEFYRIILLLKKYNKNGFYWMYENVSSMQLSCREAISLYLQCEPVLKDAVSFSPQHRPRLFWGNLPTLYVEVPFEKTHLQEFLMSGRMAIVPKLKTVTTKSNSLRQGKEAVHPVRNEQDIPDTIWITELEKVFGLPQHYTDAGNLSATQRQELLGKSWSIPVITHLFNFLHSFCTSSSYKITSSPNEAT</sequence>
<keyword evidence="4 10" id="KW-0808">Transferase</keyword>
<dbReference type="InterPro" id="IPR050390">
    <property type="entry name" value="C5-Methyltransferase"/>
</dbReference>
<dbReference type="PROSITE" id="PS51679">
    <property type="entry name" value="SAM_MT_C5"/>
    <property type="match status" value="1"/>
</dbReference>
<evidence type="ECO:0000259" key="11">
    <source>
        <dbReference type="PROSITE" id="PS51533"/>
    </source>
</evidence>
<dbReference type="GO" id="GO:0010468">
    <property type="term" value="P:regulation of gene expression"/>
    <property type="evidence" value="ECO:0007669"/>
    <property type="project" value="UniProtKB-ARBA"/>
</dbReference>
<dbReference type="SUPFAM" id="SSF57903">
    <property type="entry name" value="FYVE/PHD zinc finger"/>
    <property type="match status" value="1"/>
</dbReference>
<comment type="subcellular location">
    <subcellularLocation>
        <location evidence="1">Nucleus</location>
    </subcellularLocation>
</comment>
<gene>
    <name evidence="12" type="ORF">RN001_015850</name>
</gene>
<dbReference type="GO" id="GO:0008270">
    <property type="term" value="F:zinc ion binding"/>
    <property type="evidence" value="ECO:0007669"/>
    <property type="project" value="UniProtKB-KW"/>
</dbReference>
<comment type="similarity">
    <text evidence="10">Belongs to the class I-like SAM-binding methyltransferase superfamily. C5-methyltransferase family.</text>
</comment>
<accession>A0AAN7S5V4</accession>
<keyword evidence="5 10" id="KW-0949">S-adenosyl-L-methionine</keyword>
<evidence type="ECO:0000256" key="2">
    <source>
        <dbReference type="ARBA" id="ARBA00011975"/>
    </source>
</evidence>
<dbReference type="PANTHER" id="PTHR23068:SF25">
    <property type="entry name" value="DNA (CYTOSINE-5)-METHYLTRANSFERASE DRM2"/>
    <property type="match status" value="1"/>
</dbReference>
<comment type="caution">
    <text evidence="12">The sequence shown here is derived from an EMBL/GenBank/DDBJ whole genome shotgun (WGS) entry which is preliminary data.</text>
</comment>
<organism evidence="12 13">
    <name type="scientific">Aquatica leii</name>
    <dbReference type="NCBI Taxonomy" id="1421715"/>
    <lineage>
        <taxon>Eukaryota</taxon>
        <taxon>Metazoa</taxon>
        <taxon>Ecdysozoa</taxon>
        <taxon>Arthropoda</taxon>
        <taxon>Hexapoda</taxon>
        <taxon>Insecta</taxon>
        <taxon>Pterygota</taxon>
        <taxon>Neoptera</taxon>
        <taxon>Endopterygota</taxon>
        <taxon>Coleoptera</taxon>
        <taxon>Polyphaga</taxon>
        <taxon>Elateriformia</taxon>
        <taxon>Elateroidea</taxon>
        <taxon>Lampyridae</taxon>
        <taxon>Luciolinae</taxon>
        <taxon>Aquatica</taxon>
    </lineage>
</organism>
<evidence type="ECO:0000256" key="5">
    <source>
        <dbReference type="ARBA" id="ARBA00022691"/>
    </source>
</evidence>
<dbReference type="EMBL" id="JARPUR010000008">
    <property type="protein sequence ID" value="KAK4871726.1"/>
    <property type="molecule type" value="Genomic_DNA"/>
</dbReference>
<reference evidence="13" key="1">
    <citation type="submission" date="2023-01" db="EMBL/GenBank/DDBJ databases">
        <title>Key to firefly adult light organ development and bioluminescence: homeobox transcription factors regulate luciferase expression and transportation to peroxisome.</title>
        <authorList>
            <person name="Fu X."/>
        </authorList>
    </citation>
    <scope>NUCLEOTIDE SEQUENCE [LARGE SCALE GENOMIC DNA]</scope>
</reference>
<dbReference type="InterPro" id="IPR029063">
    <property type="entry name" value="SAM-dependent_MTases_sf"/>
</dbReference>
<evidence type="ECO:0000256" key="6">
    <source>
        <dbReference type="ARBA" id="ARBA00022723"/>
    </source>
</evidence>
<dbReference type="SUPFAM" id="SSF53335">
    <property type="entry name" value="S-adenosyl-L-methionine-dependent methyltransferases"/>
    <property type="match status" value="1"/>
</dbReference>
<dbReference type="Proteomes" id="UP001353858">
    <property type="component" value="Unassembled WGS sequence"/>
</dbReference>